<reference evidence="19" key="1">
    <citation type="submission" date="2016-08" db="EMBL/GenBank/DDBJ databases">
        <authorList>
            <person name="Seilhamer J.J."/>
        </authorList>
    </citation>
    <scope>NUCLEOTIDE SEQUENCE</scope>
    <source>
        <strain evidence="19">86</strain>
    </source>
</reference>
<comment type="domain">
    <text evidence="12">The beta-hairpin motif is involved in DNA binding.</text>
</comment>
<dbReference type="InterPro" id="IPR041471">
    <property type="entry name" value="UvrB_inter"/>
</dbReference>
<dbReference type="HAMAP" id="MF_00204">
    <property type="entry name" value="UvrB"/>
    <property type="match status" value="1"/>
</dbReference>
<dbReference type="Pfam" id="PF12344">
    <property type="entry name" value="UvrB"/>
    <property type="match status" value="1"/>
</dbReference>
<dbReference type="GO" id="GO:0016887">
    <property type="term" value="F:ATP hydrolysis activity"/>
    <property type="evidence" value="ECO:0007669"/>
    <property type="project" value="InterPro"/>
</dbReference>
<evidence type="ECO:0000256" key="10">
    <source>
        <dbReference type="ARBA" id="ARBA00026033"/>
    </source>
</evidence>
<evidence type="ECO:0000313" key="19">
    <source>
        <dbReference type="EMBL" id="SCM78458.1"/>
    </source>
</evidence>
<keyword evidence="9 12" id="KW-0234">DNA repair</keyword>
<dbReference type="Gene3D" id="4.10.860.10">
    <property type="entry name" value="UVR domain"/>
    <property type="match status" value="1"/>
</dbReference>
<dbReference type="Pfam" id="PF00271">
    <property type="entry name" value="Helicase_C"/>
    <property type="match status" value="1"/>
</dbReference>
<dbReference type="GO" id="GO:0009381">
    <property type="term" value="F:excinuclease ABC activity"/>
    <property type="evidence" value="ECO:0007669"/>
    <property type="project" value="UniProtKB-UniRule"/>
</dbReference>
<dbReference type="InterPro" id="IPR036876">
    <property type="entry name" value="UVR_dom_sf"/>
</dbReference>
<keyword evidence="5 12" id="KW-0227">DNA damage</keyword>
<keyword evidence="8 12" id="KW-0267">Excision nuclease</keyword>
<dbReference type="SUPFAM" id="SSF46600">
    <property type="entry name" value="C-terminal UvrC-binding domain of UvrB"/>
    <property type="match status" value="1"/>
</dbReference>
<evidence type="ECO:0000256" key="9">
    <source>
        <dbReference type="ARBA" id="ARBA00023204"/>
    </source>
</evidence>
<evidence type="ECO:0000256" key="11">
    <source>
        <dbReference type="ARBA" id="ARBA00029504"/>
    </source>
</evidence>
<feature type="domain" description="UVR" evidence="16">
    <location>
        <begin position="635"/>
        <end position="670"/>
    </location>
</feature>
<dbReference type="Pfam" id="PF04851">
    <property type="entry name" value="ResIII"/>
    <property type="match status" value="1"/>
</dbReference>
<dbReference type="SUPFAM" id="SSF52540">
    <property type="entry name" value="P-loop containing nucleoside triphosphate hydrolases"/>
    <property type="match status" value="2"/>
</dbReference>
<evidence type="ECO:0000256" key="12">
    <source>
        <dbReference type="HAMAP-Rule" id="MF_00204"/>
    </source>
</evidence>
<sequence>MATVPKLNTVHHEGSIPFKVEAPFVPTGDQPAAIAQLTEGIKQGAASQVLLGATGTGKTFTMAKVIEAVQKPTLVIAHNKTLAAQLASEFKEFFPNNAVEYFVSYYDYYQPEAYIAQTDTYIEKDASINDEIDKLRHSATSSLFERRDVIIVASVSCIYGLGSPDEYRGLVLSLRQGQLKDRDEILRKLVDIQYERNDYNFTRGTFRVRGDVVEIFPAAYGEKALRVELFGDEVERILEIDTLTGEIVGERKHIAVYPASHYVTSRENMLRAVQDIEAELDDRLACLRAGNKLLEAQRLEQRTRYDLEMMLEMGYCSGIENYSRHLTQRQPGESPYTLVDYFPEDFLIVIDESHVTLPQIRAMYAGDRSRKESLVENGFRLPSAFDNRPLTFDEFVERINQIVYVSATPAAYELKATNQVAQQIIRPTGLIDPEIEVRPIKGQMDDLLDEIKLRTAANERVLVTTLTKKMAENLTEYLKGMGIKVTYLHSDIATIERVEIIRDLRAGVHDVLVGINLLREGLDMPEVSLVAILDADKEGFLRSETSLVQTIGRAARNVHGKVIMYADTITDSMRRAMGETERRREIQMAYNTKHGITPKTIEKRVKELIETTRVAETPAEYKADRIGNMQRADMLDLADNLEKEMRQASRQLEFERAAELRDMIVELRQKAGGQAGKGKTAGKPGSKTNKARKK</sequence>
<dbReference type="NCBIfam" id="TIGR00631">
    <property type="entry name" value="uvrb"/>
    <property type="match status" value="1"/>
</dbReference>
<evidence type="ECO:0000256" key="5">
    <source>
        <dbReference type="ARBA" id="ARBA00022763"/>
    </source>
</evidence>
<evidence type="ECO:0000256" key="7">
    <source>
        <dbReference type="ARBA" id="ARBA00022840"/>
    </source>
</evidence>
<evidence type="ECO:0000256" key="14">
    <source>
        <dbReference type="SAM" id="Coils"/>
    </source>
</evidence>
<dbReference type="Pfam" id="PF17757">
    <property type="entry name" value="UvrB_inter"/>
    <property type="match status" value="1"/>
</dbReference>
<dbReference type="CDD" id="cd17916">
    <property type="entry name" value="DEXHc_UvrB"/>
    <property type="match status" value="1"/>
</dbReference>
<dbReference type="PROSITE" id="PS51194">
    <property type="entry name" value="HELICASE_CTER"/>
    <property type="match status" value="1"/>
</dbReference>
<evidence type="ECO:0000259" key="18">
    <source>
        <dbReference type="PROSITE" id="PS51194"/>
    </source>
</evidence>
<dbReference type="InterPro" id="IPR027417">
    <property type="entry name" value="P-loop_NTPase"/>
</dbReference>
<dbReference type="InterPro" id="IPR024759">
    <property type="entry name" value="UvrB_YAD/RRR_dom"/>
</dbReference>
<keyword evidence="14" id="KW-0175">Coiled coil</keyword>
<evidence type="ECO:0000256" key="2">
    <source>
        <dbReference type="ARBA" id="ARBA00008533"/>
    </source>
</evidence>
<name>A0A212LLT8_9FIRM</name>
<dbReference type="NCBIfam" id="NF003673">
    <property type="entry name" value="PRK05298.1"/>
    <property type="match status" value="1"/>
</dbReference>
<gene>
    <name evidence="12 19" type="primary">uvrB</name>
    <name evidence="19" type="ORF">KL86SPO_20049</name>
</gene>
<proteinExistence type="inferred from homology"/>
<keyword evidence="4 12" id="KW-0547">Nucleotide-binding</keyword>
<feature type="domain" description="Helicase C-terminal" evidence="18">
    <location>
        <begin position="443"/>
        <end position="609"/>
    </location>
</feature>
<feature type="domain" description="Helicase ATP-binding" evidence="17">
    <location>
        <begin position="39"/>
        <end position="173"/>
    </location>
</feature>
<dbReference type="EMBL" id="FMJE01000002">
    <property type="protein sequence ID" value="SCM78458.1"/>
    <property type="molecule type" value="Genomic_DNA"/>
</dbReference>
<dbReference type="RefSeq" id="WP_288183098.1">
    <property type="nucleotide sequence ID" value="NZ_LT608335.1"/>
</dbReference>
<keyword evidence="7 12" id="KW-0067">ATP-binding</keyword>
<evidence type="ECO:0000259" key="16">
    <source>
        <dbReference type="PROSITE" id="PS50151"/>
    </source>
</evidence>
<dbReference type="InterPro" id="IPR014001">
    <property type="entry name" value="Helicase_ATP-bd"/>
</dbReference>
<keyword evidence="12 13" id="KW-0742">SOS response</keyword>
<dbReference type="PANTHER" id="PTHR24029">
    <property type="entry name" value="UVRABC SYSTEM PROTEIN B"/>
    <property type="match status" value="1"/>
</dbReference>
<dbReference type="SMART" id="SM00490">
    <property type="entry name" value="HELICc"/>
    <property type="match status" value="1"/>
</dbReference>
<dbReference type="GO" id="GO:0003677">
    <property type="term" value="F:DNA binding"/>
    <property type="evidence" value="ECO:0007669"/>
    <property type="project" value="UniProtKB-UniRule"/>
</dbReference>
<dbReference type="GO" id="GO:0005524">
    <property type="term" value="F:ATP binding"/>
    <property type="evidence" value="ECO:0007669"/>
    <property type="project" value="UniProtKB-UniRule"/>
</dbReference>
<comment type="function">
    <text evidence="12">The UvrABC repair system catalyzes the recognition and processing of DNA lesions. A damage recognition complex composed of 2 UvrA and 2 UvrB subunits scans DNA for abnormalities. Upon binding of the UvrA(2)B(2) complex to a putative damaged site, the DNA wraps around one UvrB monomer. DNA wrap is dependent on ATP binding by UvrB and probably causes local melting of the DNA helix, facilitating insertion of UvrB beta-hairpin between the DNA strands. Then UvrB probes one DNA strand for the presence of a lesion. If a lesion is found the UvrA subunits dissociate and the UvrB-DNA preincision complex is formed. This complex is subsequently bound by UvrC and the second UvrB is released. If no lesion is found, the DNA wraps around the other UvrB subunit that will check the other stand for damage.</text>
</comment>
<dbReference type="InterPro" id="IPR001943">
    <property type="entry name" value="UVR_dom"/>
</dbReference>
<dbReference type="CDD" id="cd18790">
    <property type="entry name" value="SF2_C_UvrB"/>
    <property type="match status" value="1"/>
</dbReference>
<feature type="short sequence motif" description="Beta-hairpin" evidence="12">
    <location>
        <begin position="105"/>
        <end position="128"/>
    </location>
</feature>
<evidence type="ECO:0000256" key="4">
    <source>
        <dbReference type="ARBA" id="ARBA00022741"/>
    </source>
</evidence>
<evidence type="ECO:0000256" key="3">
    <source>
        <dbReference type="ARBA" id="ARBA00022490"/>
    </source>
</evidence>
<dbReference type="GO" id="GO:0006289">
    <property type="term" value="P:nucleotide-excision repair"/>
    <property type="evidence" value="ECO:0007669"/>
    <property type="project" value="UniProtKB-UniRule"/>
</dbReference>
<dbReference type="PROSITE" id="PS50151">
    <property type="entry name" value="UVR"/>
    <property type="match status" value="1"/>
</dbReference>
<dbReference type="GO" id="GO:0009432">
    <property type="term" value="P:SOS response"/>
    <property type="evidence" value="ECO:0007669"/>
    <property type="project" value="UniProtKB-UniRule"/>
</dbReference>
<keyword evidence="3 12" id="KW-0963">Cytoplasm</keyword>
<evidence type="ECO:0000256" key="1">
    <source>
        <dbReference type="ARBA" id="ARBA00004496"/>
    </source>
</evidence>
<dbReference type="InterPro" id="IPR001650">
    <property type="entry name" value="Helicase_C-like"/>
</dbReference>
<comment type="subcellular location">
    <subcellularLocation>
        <location evidence="1 12 13">Cytoplasm</location>
    </subcellularLocation>
</comment>
<keyword evidence="6 12" id="KW-0228">DNA excision</keyword>
<evidence type="ECO:0000256" key="8">
    <source>
        <dbReference type="ARBA" id="ARBA00022881"/>
    </source>
</evidence>
<feature type="region of interest" description="Disordered" evidence="15">
    <location>
        <begin position="669"/>
        <end position="694"/>
    </location>
</feature>
<dbReference type="PANTHER" id="PTHR24029:SF0">
    <property type="entry name" value="UVRABC SYSTEM PROTEIN B"/>
    <property type="match status" value="1"/>
</dbReference>
<feature type="compositionally biased region" description="Low complexity" evidence="15">
    <location>
        <begin position="677"/>
        <end position="687"/>
    </location>
</feature>
<dbReference type="AlphaFoldDB" id="A0A212LLT8"/>
<dbReference type="PROSITE" id="PS51192">
    <property type="entry name" value="HELICASE_ATP_BIND_1"/>
    <property type="match status" value="1"/>
</dbReference>
<protein>
    <recommendedName>
        <fullName evidence="11 12">UvrABC system protein B</fullName>
        <shortName evidence="12">Protein UvrB</shortName>
    </recommendedName>
    <alternativeName>
        <fullName evidence="12">Excinuclease ABC subunit B</fullName>
    </alternativeName>
</protein>
<feature type="binding site" evidence="12">
    <location>
        <begin position="52"/>
        <end position="59"/>
    </location>
    <ligand>
        <name>ATP</name>
        <dbReference type="ChEBI" id="CHEBI:30616"/>
    </ligand>
</feature>
<evidence type="ECO:0000259" key="17">
    <source>
        <dbReference type="PROSITE" id="PS51192"/>
    </source>
</evidence>
<dbReference type="InterPro" id="IPR004807">
    <property type="entry name" value="UvrB"/>
</dbReference>
<dbReference type="SMART" id="SM00487">
    <property type="entry name" value="DEXDc"/>
    <property type="match status" value="1"/>
</dbReference>
<dbReference type="GO" id="GO:0005737">
    <property type="term" value="C:cytoplasm"/>
    <property type="evidence" value="ECO:0007669"/>
    <property type="project" value="UniProtKB-SubCell"/>
</dbReference>
<comment type="similarity">
    <text evidence="2 12 13">Belongs to the UvrB family.</text>
</comment>
<feature type="coiled-coil region" evidence="14">
    <location>
        <begin position="631"/>
        <end position="658"/>
    </location>
</feature>
<accession>A0A212LLT8</accession>
<organism evidence="19">
    <name type="scientific">uncultured Sporomusa sp</name>
    <dbReference type="NCBI Taxonomy" id="307249"/>
    <lineage>
        <taxon>Bacteria</taxon>
        <taxon>Bacillati</taxon>
        <taxon>Bacillota</taxon>
        <taxon>Negativicutes</taxon>
        <taxon>Selenomonadales</taxon>
        <taxon>Sporomusaceae</taxon>
        <taxon>Sporomusa</taxon>
        <taxon>environmental samples</taxon>
    </lineage>
</organism>
<evidence type="ECO:0000256" key="13">
    <source>
        <dbReference type="RuleBase" id="RU003587"/>
    </source>
</evidence>
<dbReference type="Gene3D" id="3.40.50.300">
    <property type="entry name" value="P-loop containing nucleotide triphosphate hydrolases"/>
    <property type="match status" value="3"/>
</dbReference>
<dbReference type="InterPro" id="IPR006935">
    <property type="entry name" value="Helicase/UvrB_N"/>
</dbReference>
<dbReference type="GO" id="GO:0009380">
    <property type="term" value="C:excinuclease repair complex"/>
    <property type="evidence" value="ECO:0007669"/>
    <property type="project" value="InterPro"/>
</dbReference>
<dbReference type="Pfam" id="PF02151">
    <property type="entry name" value="UVR"/>
    <property type="match status" value="1"/>
</dbReference>
<comment type="subunit">
    <text evidence="10 12 13">Forms a heterotetramer with UvrA during the search for lesions. Interacts with UvrC in an incision complex.</text>
</comment>
<evidence type="ECO:0000256" key="6">
    <source>
        <dbReference type="ARBA" id="ARBA00022769"/>
    </source>
</evidence>
<evidence type="ECO:0000256" key="15">
    <source>
        <dbReference type="SAM" id="MobiDB-lite"/>
    </source>
</evidence>